<name>A0AAD1R3Y9_PELCU</name>
<accession>A0AAD1R3Y9</accession>
<evidence type="ECO:0000313" key="2">
    <source>
        <dbReference type="Proteomes" id="UP001295444"/>
    </source>
</evidence>
<gene>
    <name evidence="1" type="ORF">PECUL_23A054286</name>
</gene>
<dbReference type="AlphaFoldDB" id="A0AAD1R3Y9"/>
<protein>
    <submittedName>
        <fullName evidence="1">Uncharacterized protein</fullName>
    </submittedName>
</protein>
<sequence length="52" mass="6216">MHEETVKKNEKAFNKVYDSWKELAKEIRKTLKNFCSTEDLDTRLKEIKAKEA</sequence>
<reference evidence="1" key="1">
    <citation type="submission" date="2022-03" db="EMBL/GenBank/DDBJ databases">
        <authorList>
            <person name="Alioto T."/>
            <person name="Alioto T."/>
            <person name="Gomez Garrido J."/>
        </authorList>
    </citation>
    <scope>NUCLEOTIDE SEQUENCE</scope>
</reference>
<keyword evidence="2" id="KW-1185">Reference proteome</keyword>
<dbReference type="Proteomes" id="UP001295444">
    <property type="component" value="Chromosome 01"/>
</dbReference>
<evidence type="ECO:0000313" key="1">
    <source>
        <dbReference type="EMBL" id="CAH2223437.1"/>
    </source>
</evidence>
<organism evidence="1 2">
    <name type="scientific">Pelobates cultripes</name>
    <name type="common">Western spadefoot toad</name>
    <dbReference type="NCBI Taxonomy" id="61616"/>
    <lineage>
        <taxon>Eukaryota</taxon>
        <taxon>Metazoa</taxon>
        <taxon>Chordata</taxon>
        <taxon>Craniata</taxon>
        <taxon>Vertebrata</taxon>
        <taxon>Euteleostomi</taxon>
        <taxon>Amphibia</taxon>
        <taxon>Batrachia</taxon>
        <taxon>Anura</taxon>
        <taxon>Pelobatoidea</taxon>
        <taxon>Pelobatidae</taxon>
        <taxon>Pelobates</taxon>
    </lineage>
</organism>
<dbReference type="EMBL" id="OW240912">
    <property type="protein sequence ID" value="CAH2223437.1"/>
    <property type="molecule type" value="Genomic_DNA"/>
</dbReference>
<proteinExistence type="predicted"/>
<feature type="non-terminal residue" evidence="1">
    <location>
        <position position="52"/>
    </location>
</feature>